<feature type="region of interest" description="Disordered" evidence="1">
    <location>
        <begin position="1"/>
        <end position="67"/>
    </location>
</feature>
<reference evidence="2" key="1">
    <citation type="submission" date="2019-12" db="EMBL/GenBank/DDBJ databases">
        <title>An insight into the sialome of adult female Ixodes ricinus ticks feeding for 6 days.</title>
        <authorList>
            <person name="Perner J."/>
            <person name="Ribeiro J.M.C."/>
        </authorList>
    </citation>
    <scope>NUCLEOTIDE SEQUENCE</scope>
    <source>
        <strain evidence="2">Semi-engorged</strain>
        <tissue evidence="2">Salivary glands</tissue>
    </source>
</reference>
<evidence type="ECO:0000256" key="1">
    <source>
        <dbReference type="SAM" id="MobiDB-lite"/>
    </source>
</evidence>
<organism evidence="2">
    <name type="scientific">Ixodes ricinus</name>
    <name type="common">Common tick</name>
    <name type="synonym">Acarus ricinus</name>
    <dbReference type="NCBI Taxonomy" id="34613"/>
    <lineage>
        <taxon>Eukaryota</taxon>
        <taxon>Metazoa</taxon>
        <taxon>Ecdysozoa</taxon>
        <taxon>Arthropoda</taxon>
        <taxon>Chelicerata</taxon>
        <taxon>Arachnida</taxon>
        <taxon>Acari</taxon>
        <taxon>Parasitiformes</taxon>
        <taxon>Ixodida</taxon>
        <taxon>Ixodoidea</taxon>
        <taxon>Ixodidae</taxon>
        <taxon>Ixodinae</taxon>
        <taxon>Ixodes</taxon>
    </lineage>
</organism>
<dbReference type="EMBL" id="GIFC01011509">
    <property type="protein sequence ID" value="MXU93592.1"/>
    <property type="molecule type" value="Transcribed_RNA"/>
</dbReference>
<evidence type="ECO:0000313" key="2">
    <source>
        <dbReference type="EMBL" id="MXU93592.1"/>
    </source>
</evidence>
<sequence length="148" mass="15824">MVQTAGPPHARRPLLPSPKPTPQTSCAAVFDPRFYRPGVVKTPGGRPGKLAPAKRSTAQGGDYPISVSNEQLGKSTAAELRHGLTTGAMHCSAPTGPTAVITESATDKRRYSAINKMSGKHEPLPVARWRFGDGNCGGVPRWRRREVS</sequence>
<dbReference type="AlphaFoldDB" id="A0A6B0UV84"/>
<proteinExistence type="predicted"/>
<protein>
    <submittedName>
        <fullName evidence="2">Uncharacterized protein</fullName>
    </submittedName>
</protein>
<accession>A0A6B0UV84</accession>
<name>A0A6B0UV84_IXORI</name>